<sequence length="56" mass="6556">VHICDMKRKKFEESMDFVTFHVCLSTLVCSEKEGGYSRQATALSCIRHFFHRCRVS</sequence>
<organism evidence="1 2">
    <name type="scientific">Cochliobolus carbonum (strain 26-R-13)</name>
    <name type="common">Maize leaf spot fungus</name>
    <name type="synonym">Bipolaris zeicola</name>
    <dbReference type="NCBI Taxonomy" id="930089"/>
    <lineage>
        <taxon>Eukaryota</taxon>
        <taxon>Fungi</taxon>
        <taxon>Dikarya</taxon>
        <taxon>Ascomycota</taxon>
        <taxon>Pezizomycotina</taxon>
        <taxon>Dothideomycetes</taxon>
        <taxon>Pleosporomycetidae</taxon>
        <taxon>Pleosporales</taxon>
        <taxon>Pleosporineae</taxon>
        <taxon>Pleosporaceae</taxon>
        <taxon>Bipolaris</taxon>
    </lineage>
</organism>
<reference evidence="1 2" key="1">
    <citation type="journal article" date="2013" name="PLoS Genet.">
        <title>Comparative genome structure, secondary metabolite, and effector coding capacity across Cochliobolus pathogens.</title>
        <authorList>
            <person name="Condon B.J."/>
            <person name="Leng Y."/>
            <person name="Wu D."/>
            <person name="Bushley K.E."/>
            <person name="Ohm R.A."/>
            <person name="Otillar R."/>
            <person name="Martin J."/>
            <person name="Schackwitz W."/>
            <person name="Grimwood J."/>
            <person name="MohdZainudin N."/>
            <person name="Xue C."/>
            <person name="Wang R."/>
            <person name="Manning V.A."/>
            <person name="Dhillon B."/>
            <person name="Tu Z.J."/>
            <person name="Steffenson B.J."/>
            <person name="Salamov A."/>
            <person name="Sun H."/>
            <person name="Lowry S."/>
            <person name="LaButti K."/>
            <person name="Han J."/>
            <person name="Copeland A."/>
            <person name="Lindquist E."/>
            <person name="Barry K."/>
            <person name="Schmutz J."/>
            <person name="Baker S.E."/>
            <person name="Ciuffetti L.M."/>
            <person name="Grigoriev I.V."/>
            <person name="Zhong S."/>
            <person name="Turgeon B.G."/>
        </authorList>
    </citation>
    <scope>NUCLEOTIDE SEQUENCE [LARGE SCALE GENOMIC DNA]</scope>
    <source>
        <strain evidence="1 2">26-R-13</strain>
    </source>
</reference>
<proteinExistence type="predicted"/>
<dbReference type="Proteomes" id="UP000053841">
    <property type="component" value="Unassembled WGS sequence"/>
</dbReference>
<evidence type="ECO:0000313" key="1">
    <source>
        <dbReference type="EMBL" id="EUC38661.1"/>
    </source>
</evidence>
<accession>W6Z4N6</accession>
<dbReference type="EMBL" id="KI964541">
    <property type="protein sequence ID" value="EUC38661.1"/>
    <property type="molecule type" value="Genomic_DNA"/>
</dbReference>
<keyword evidence="2" id="KW-1185">Reference proteome</keyword>
<dbReference type="GeneID" id="19151371"/>
<dbReference type="HOGENOM" id="CLU_198480_0_0_1"/>
<evidence type="ECO:0000313" key="2">
    <source>
        <dbReference type="Proteomes" id="UP000053841"/>
    </source>
</evidence>
<dbReference type="RefSeq" id="XP_007707096.1">
    <property type="nucleotide sequence ID" value="XM_007708906.1"/>
</dbReference>
<feature type="non-terminal residue" evidence="1">
    <location>
        <position position="1"/>
    </location>
</feature>
<gene>
    <name evidence="1" type="ORF">COCCADRAFT_82435</name>
</gene>
<dbReference type="KEGG" id="bze:COCCADRAFT_82435"/>
<name>W6Z4N6_COCC2</name>
<dbReference type="OrthoDB" id="10297224at2759"/>
<dbReference type="AlphaFoldDB" id="W6Z4N6"/>
<protein>
    <submittedName>
        <fullName evidence="1">Uncharacterized protein</fullName>
    </submittedName>
</protein>